<protein>
    <submittedName>
        <fullName evidence="2">Uncharacterized protein</fullName>
    </submittedName>
</protein>
<dbReference type="AlphaFoldDB" id="A0A8E2AWD1"/>
<proteinExistence type="predicted"/>
<feature type="compositionally biased region" description="Low complexity" evidence="1">
    <location>
        <begin position="88"/>
        <end position="97"/>
    </location>
</feature>
<feature type="region of interest" description="Disordered" evidence="1">
    <location>
        <begin position="1"/>
        <end position="167"/>
    </location>
</feature>
<sequence>MSSELTAPRATNVLPTAPTEPSRYALRPRKRQAGPEDVTNVAGPVQKRARLDGGPFNRLHPLELSKPRNQKPSRSRKETALRSRSRTQRQPQSTSATVAENHRAHSAAQIGHQLPQESPAQVTLQQPSCYADAAVEHGCPDDSERPGYSTSKLNSTQEKQRTSDELEVEDQEMVKCAWILVDMRRRTSAARALLELRYHPHPALVVKT</sequence>
<evidence type="ECO:0000313" key="2">
    <source>
        <dbReference type="EMBL" id="OCH91568.1"/>
    </source>
</evidence>
<name>A0A8E2AWD1_9APHY</name>
<accession>A0A8E2AWD1</accession>
<feature type="compositionally biased region" description="Polar residues" evidence="1">
    <location>
        <begin position="148"/>
        <end position="157"/>
    </location>
</feature>
<feature type="compositionally biased region" description="Polar residues" evidence="1">
    <location>
        <begin position="115"/>
        <end position="128"/>
    </location>
</feature>
<gene>
    <name evidence="2" type="ORF">OBBRIDRAFT_803214</name>
</gene>
<organism evidence="2 3">
    <name type="scientific">Obba rivulosa</name>
    <dbReference type="NCBI Taxonomy" id="1052685"/>
    <lineage>
        <taxon>Eukaryota</taxon>
        <taxon>Fungi</taxon>
        <taxon>Dikarya</taxon>
        <taxon>Basidiomycota</taxon>
        <taxon>Agaricomycotina</taxon>
        <taxon>Agaricomycetes</taxon>
        <taxon>Polyporales</taxon>
        <taxon>Gelatoporiaceae</taxon>
        <taxon>Obba</taxon>
    </lineage>
</organism>
<evidence type="ECO:0000313" key="3">
    <source>
        <dbReference type="Proteomes" id="UP000250043"/>
    </source>
</evidence>
<feature type="compositionally biased region" description="Basic and acidic residues" evidence="1">
    <location>
        <begin position="134"/>
        <end position="145"/>
    </location>
</feature>
<evidence type="ECO:0000256" key="1">
    <source>
        <dbReference type="SAM" id="MobiDB-lite"/>
    </source>
</evidence>
<dbReference type="Proteomes" id="UP000250043">
    <property type="component" value="Unassembled WGS sequence"/>
</dbReference>
<reference evidence="2 3" key="1">
    <citation type="submission" date="2016-07" db="EMBL/GenBank/DDBJ databases">
        <title>Draft genome of the white-rot fungus Obba rivulosa 3A-2.</title>
        <authorList>
            <consortium name="DOE Joint Genome Institute"/>
            <person name="Miettinen O."/>
            <person name="Riley R."/>
            <person name="Acob R."/>
            <person name="Barry K."/>
            <person name="Cullen D."/>
            <person name="De Vries R."/>
            <person name="Hainaut M."/>
            <person name="Hatakka A."/>
            <person name="Henrissat B."/>
            <person name="Hilden K."/>
            <person name="Kuo R."/>
            <person name="Labutti K."/>
            <person name="Lipzen A."/>
            <person name="Makela M.R."/>
            <person name="Sandor L."/>
            <person name="Spatafora J.W."/>
            <person name="Grigoriev I.V."/>
            <person name="Hibbett D.S."/>
        </authorList>
    </citation>
    <scope>NUCLEOTIDE SEQUENCE [LARGE SCALE GENOMIC DNA]</scope>
    <source>
        <strain evidence="2 3">3A-2</strain>
    </source>
</reference>
<dbReference type="EMBL" id="KV722383">
    <property type="protein sequence ID" value="OCH91568.1"/>
    <property type="molecule type" value="Genomic_DNA"/>
</dbReference>
<keyword evidence="3" id="KW-1185">Reference proteome</keyword>